<sequence length="148" mass="15583">MSESHDDVPPPGGYQGMFGASAYGEETGPPRQVTVAMVVTLGFGVLYLLLGLMALTSAGEQISEIVTGSKGSSMVVVAVAWVGAVLYILPALYLRKGRPWARHLIIGIAVLGILGGLFSMPTGLLGAAVHGALLMLMLQHPTKVWFHR</sequence>
<accession>A0ABP4SX33</accession>
<keyword evidence="3" id="KW-1185">Reference proteome</keyword>
<keyword evidence="1" id="KW-1133">Transmembrane helix</keyword>
<keyword evidence="1" id="KW-0472">Membrane</keyword>
<evidence type="ECO:0000313" key="2">
    <source>
        <dbReference type="EMBL" id="GAA1678649.1"/>
    </source>
</evidence>
<feature type="transmembrane region" description="Helical" evidence="1">
    <location>
        <begin position="75"/>
        <end position="93"/>
    </location>
</feature>
<feature type="transmembrane region" description="Helical" evidence="1">
    <location>
        <begin position="33"/>
        <end position="55"/>
    </location>
</feature>
<organism evidence="2 3">
    <name type="scientific">Kribbella yunnanensis</name>
    <dbReference type="NCBI Taxonomy" id="190194"/>
    <lineage>
        <taxon>Bacteria</taxon>
        <taxon>Bacillati</taxon>
        <taxon>Actinomycetota</taxon>
        <taxon>Actinomycetes</taxon>
        <taxon>Propionibacteriales</taxon>
        <taxon>Kribbellaceae</taxon>
        <taxon>Kribbella</taxon>
    </lineage>
</organism>
<gene>
    <name evidence="2" type="ORF">GCM10009745_22830</name>
</gene>
<feature type="transmembrane region" description="Helical" evidence="1">
    <location>
        <begin position="105"/>
        <end position="138"/>
    </location>
</feature>
<evidence type="ECO:0000256" key="1">
    <source>
        <dbReference type="SAM" id="Phobius"/>
    </source>
</evidence>
<reference evidence="3" key="1">
    <citation type="journal article" date="2019" name="Int. J. Syst. Evol. Microbiol.">
        <title>The Global Catalogue of Microorganisms (GCM) 10K type strain sequencing project: providing services to taxonomists for standard genome sequencing and annotation.</title>
        <authorList>
            <consortium name="The Broad Institute Genomics Platform"/>
            <consortium name="The Broad Institute Genome Sequencing Center for Infectious Disease"/>
            <person name="Wu L."/>
            <person name="Ma J."/>
        </authorList>
    </citation>
    <scope>NUCLEOTIDE SEQUENCE [LARGE SCALE GENOMIC DNA]</scope>
    <source>
        <strain evidence="3">JCM 14307</strain>
    </source>
</reference>
<keyword evidence="1" id="KW-0812">Transmembrane</keyword>
<proteinExistence type="predicted"/>
<name>A0ABP4SX33_9ACTN</name>
<comment type="caution">
    <text evidence="2">The sequence shown here is derived from an EMBL/GenBank/DDBJ whole genome shotgun (WGS) entry which is preliminary data.</text>
</comment>
<dbReference type="Proteomes" id="UP001500280">
    <property type="component" value="Unassembled WGS sequence"/>
</dbReference>
<protein>
    <submittedName>
        <fullName evidence="2">Uncharacterized protein</fullName>
    </submittedName>
</protein>
<evidence type="ECO:0000313" key="3">
    <source>
        <dbReference type="Proteomes" id="UP001500280"/>
    </source>
</evidence>
<dbReference type="RefSeq" id="WP_344149291.1">
    <property type="nucleotide sequence ID" value="NZ_BAAANF010000008.1"/>
</dbReference>
<dbReference type="EMBL" id="BAAANF010000008">
    <property type="protein sequence ID" value="GAA1678649.1"/>
    <property type="molecule type" value="Genomic_DNA"/>
</dbReference>